<name>A0A8H5CD10_9AGAR</name>
<dbReference type="GO" id="GO:0016491">
    <property type="term" value="F:oxidoreductase activity"/>
    <property type="evidence" value="ECO:0007669"/>
    <property type="project" value="UniProtKB-KW"/>
</dbReference>
<dbReference type="Proteomes" id="UP000541558">
    <property type="component" value="Unassembled WGS sequence"/>
</dbReference>
<comment type="caution">
    <text evidence="4">The sequence shown here is derived from an EMBL/GenBank/DDBJ whole genome shotgun (WGS) entry which is preliminary data.</text>
</comment>
<dbReference type="PRINTS" id="PR00080">
    <property type="entry name" value="SDRFAMILY"/>
</dbReference>
<dbReference type="InterPro" id="IPR036291">
    <property type="entry name" value="NAD(P)-bd_dom_sf"/>
</dbReference>
<keyword evidence="2" id="KW-0560">Oxidoreductase</keyword>
<proteinExistence type="inferred from homology"/>
<dbReference type="OrthoDB" id="1933717at2759"/>
<organism evidence="4 5">
    <name type="scientific">Ephemerocybe angulata</name>
    <dbReference type="NCBI Taxonomy" id="980116"/>
    <lineage>
        <taxon>Eukaryota</taxon>
        <taxon>Fungi</taxon>
        <taxon>Dikarya</taxon>
        <taxon>Basidiomycota</taxon>
        <taxon>Agaricomycotina</taxon>
        <taxon>Agaricomycetes</taxon>
        <taxon>Agaricomycetidae</taxon>
        <taxon>Agaricales</taxon>
        <taxon>Agaricineae</taxon>
        <taxon>Psathyrellaceae</taxon>
        <taxon>Ephemerocybe</taxon>
    </lineage>
</organism>
<sequence length="260" mass="28058">MAKVVIVTGASSGIGKISAIALSKAGWNVVLSARREAELLETAQECPASTLAVPGDVTDPMFVKELFSKTIGHYGRLDVLFNNAGIPGPQKPLEDIELSELSQVLNVNVVASFLCTQEAFKIFKSQEPQGGRIINNGSIAAHVPRPNSAPYAISKHAVSGLTKATNLDGRKYNITVTQIDIGNVFTEMAKKFGFGKGALQPDGRYIQEPMIDGKHVGDTIVHIANLPLDVAMLEVNIMYVERSCASSCRVWGYAIPRTRY</sequence>
<dbReference type="InterPro" id="IPR002347">
    <property type="entry name" value="SDR_fam"/>
</dbReference>
<dbReference type="PANTHER" id="PTHR43669">
    <property type="entry name" value="5-KETO-D-GLUCONATE 5-REDUCTASE"/>
    <property type="match status" value="1"/>
</dbReference>
<reference evidence="4 5" key="1">
    <citation type="journal article" date="2020" name="ISME J.">
        <title>Uncovering the hidden diversity of litter-decomposition mechanisms in mushroom-forming fungi.</title>
        <authorList>
            <person name="Floudas D."/>
            <person name="Bentzer J."/>
            <person name="Ahren D."/>
            <person name="Johansson T."/>
            <person name="Persson P."/>
            <person name="Tunlid A."/>
        </authorList>
    </citation>
    <scope>NUCLEOTIDE SEQUENCE [LARGE SCALE GENOMIC DNA]</scope>
    <source>
        <strain evidence="4 5">CBS 175.51</strain>
    </source>
</reference>
<dbReference type="AlphaFoldDB" id="A0A8H5CD10"/>
<accession>A0A8H5CD10</accession>
<evidence type="ECO:0000313" key="5">
    <source>
        <dbReference type="Proteomes" id="UP000541558"/>
    </source>
</evidence>
<evidence type="ECO:0000313" key="4">
    <source>
        <dbReference type="EMBL" id="KAF5338994.1"/>
    </source>
</evidence>
<evidence type="ECO:0000256" key="1">
    <source>
        <dbReference type="ARBA" id="ARBA00006484"/>
    </source>
</evidence>
<evidence type="ECO:0000256" key="3">
    <source>
        <dbReference type="RuleBase" id="RU000363"/>
    </source>
</evidence>
<dbReference type="Pfam" id="PF00106">
    <property type="entry name" value="adh_short"/>
    <property type="match status" value="1"/>
</dbReference>
<dbReference type="CDD" id="cd05233">
    <property type="entry name" value="SDR_c"/>
    <property type="match status" value="1"/>
</dbReference>
<dbReference type="SUPFAM" id="SSF51735">
    <property type="entry name" value="NAD(P)-binding Rossmann-fold domains"/>
    <property type="match status" value="1"/>
</dbReference>
<dbReference type="PRINTS" id="PR00081">
    <property type="entry name" value="GDHRDH"/>
</dbReference>
<keyword evidence="5" id="KW-1185">Reference proteome</keyword>
<gene>
    <name evidence="4" type="ORF">D9611_008693</name>
</gene>
<evidence type="ECO:0000256" key="2">
    <source>
        <dbReference type="ARBA" id="ARBA00023002"/>
    </source>
</evidence>
<dbReference type="Gene3D" id="3.40.50.720">
    <property type="entry name" value="NAD(P)-binding Rossmann-like Domain"/>
    <property type="match status" value="1"/>
</dbReference>
<dbReference type="EMBL" id="JAACJK010000010">
    <property type="protein sequence ID" value="KAF5338994.1"/>
    <property type="molecule type" value="Genomic_DNA"/>
</dbReference>
<dbReference type="PANTHER" id="PTHR43669:SF3">
    <property type="entry name" value="ALCOHOL DEHYDROGENASE, PUTATIVE (AFU_ORTHOLOGUE AFUA_3G03445)-RELATED"/>
    <property type="match status" value="1"/>
</dbReference>
<comment type="similarity">
    <text evidence="1 3">Belongs to the short-chain dehydrogenases/reductases (SDR) family.</text>
</comment>
<protein>
    <submittedName>
        <fullName evidence="4">Uncharacterized protein</fullName>
    </submittedName>
</protein>